<accession>A0ABW8MND4</accession>
<dbReference type="SUPFAM" id="SSF53756">
    <property type="entry name" value="UDP-Glycosyltransferase/glycogen phosphorylase"/>
    <property type="match status" value="1"/>
</dbReference>
<gene>
    <name evidence="1" type="ORF">ABH943_004999</name>
</gene>
<dbReference type="EMBL" id="JBIYDN010000017">
    <property type="protein sequence ID" value="MFK4444977.1"/>
    <property type="molecule type" value="Genomic_DNA"/>
</dbReference>
<dbReference type="PANTHER" id="PTHR45947">
    <property type="entry name" value="SULFOQUINOVOSYL TRANSFERASE SQD2"/>
    <property type="match status" value="1"/>
</dbReference>
<proteinExistence type="predicted"/>
<dbReference type="Gene3D" id="3.40.50.2000">
    <property type="entry name" value="Glycogen Phosphorylase B"/>
    <property type="match status" value="1"/>
</dbReference>
<dbReference type="InterPro" id="IPR050194">
    <property type="entry name" value="Glycosyltransferase_grp1"/>
</dbReference>
<dbReference type="PANTHER" id="PTHR45947:SF3">
    <property type="entry name" value="SULFOQUINOVOSYL TRANSFERASE SQD2"/>
    <property type="match status" value="1"/>
</dbReference>
<dbReference type="Proteomes" id="UP001620514">
    <property type="component" value="Unassembled WGS sequence"/>
</dbReference>
<reference evidence="1 2" key="2">
    <citation type="submission" date="2024-11" db="EMBL/GenBank/DDBJ databases">
        <title>Using genomics to understand microbial adaptation to soil warming.</title>
        <authorList>
            <person name="Deangelis K.M. PhD."/>
        </authorList>
    </citation>
    <scope>NUCLEOTIDE SEQUENCE [LARGE SCALE GENOMIC DNA]</scope>
    <source>
        <strain evidence="1 2">GAS97</strain>
    </source>
</reference>
<evidence type="ECO:0000313" key="2">
    <source>
        <dbReference type="Proteomes" id="UP001620514"/>
    </source>
</evidence>
<organism evidence="1 2">
    <name type="scientific">Caballeronia udeis</name>
    <dbReference type="NCBI Taxonomy" id="1232866"/>
    <lineage>
        <taxon>Bacteria</taxon>
        <taxon>Pseudomonadati</taxon>
        <taxon>Pseudomonadota</taxon>
        <taxon>Betaproteobacteria</taxon>
        <taxon>Burkholderiales</taxon>
        <taxon>Burkholderiaceae</taxon>
        <taxon>Caballeronia</taxon>
    </lineage>
</organism>
<sequence>MLDAMVELRRRDVEVSLTLIGDGALRTEFEAHAATLGLSDNVRFLGLVDANSVAAHIVQHDLFVLASYQECMPRAMLEAIAAGTPVIASNVGGIPEILDEAGMVSPGDVIALATRIETLARDRTLLAIRAEADREAARPFGYSALQSRYITYCAALARAHVHA</sequence>
<name>A0ABW8MND4_9BURK</name>
<protein>
    <submittedName>
        <fullName evidence="1">Glycosyltransferase involved in cell wall biosynthesis</fullName>
    </submittedName>
</protein>
<reference evidence="1 2" key="1">
    <citation type="submission" date="2024-10" db="EMBL/GenBank/DDBJ databases">
        <authorList>
            <person name="Deangelis K."/>
            <person name="Huntemann M."/>
            <person name="Clum A."/>
            <person name="Wang J."/>
            <person name="Palaniappan K."/>
            <person name="Ritter S."/>
            <person name="Chen I.-M."/>
            <person name="Stamatis D."/>
            <person name="Reddy T."/>
            <person name="O'Malley R."/>
            <person name="Daum C."/>
            <person name="Ng V."/>
            <person name="Ivanova N."/>
            <person name="Kyrpides N."/>
            <person name="Woyke T."/>
        </authorList>
    </citation>
    <scope>NUCLEOTIDE SEQUENCE [LARGE SCALE GENOMIC DNA]</scope>
    <source>
        <strain evidence="1 2">GAS97</strain>
    </source>
</reference>
<evidence type="ECO:0000313" key="1">
    <source>
        <dbReference type="EMBL" id="MFK4444977.1"/>
    </source>
</evidence>
<dbReference type="Pfam" id="PF13692">
    <property type="entry name" value="Glyco_trans_1_4"/>
    <property type="match status" value="1"/>
</dbReference>
<comment type="caution">
    <text evidence="1">The sequence shown here is derived from an EMBL/GenBank/DDBJ whole genome shotgun (WGS) entry which is preliminary data.</text>
</comment>
<keyword evidence="2" id="KW-1185">Reference proteome</keyword>